<organism evidence="3 4">
    <name type="scientific">Streptococcus porcinus</name>
    <dbReference type="NCBI Taxonomy" id="1340"/>
    <lineage>
        <taxon>Bacteria</taxon>
        <taxon>Bacillati</taxon>
        <taxon>Bacillota</taxon>
        <taxon>Bacilli</taxon>
        <taxon>Lactobacillales</taxon>
        <taxon>Streptococcaceae</taxon>
        <taxon>Streptococcus</taxon>
    </lineage>
</organism>
<comment type="caution">
    <text evidence="3">The sequence shown here is derived from an EMBL/GenBank/DDBJ whole genome shotgun (WGS) entry which is preliminary data.</text>
</comment>
<dbReference type="AlphaFoldDB" id="A0A7V9WPZ9"/>
<dbReference type="GO" id="GO:0008289">
    <property type="term" value="F:lipid binding"/>
    <property type="evidence" value="ECO:0007669"/>
    <property type="project" value="UniProtKB-KW"/>
</dbReference>
<proteinExistence type="predicted"/>
<evidence type="ECO:0000256" key="1">
    <source>
        <dbReference type="ARBA" id="ARBA00003238"/>
    </source>
</evidence>
<dbReference type="PROSITE" id="PS51482">
    <property type="entry name" value="DEGV"/>
    <property type="match status" value="1"/>
</dbReference>
<gene>
    <name evidence="3" type="ORF">H1B29_00470</name>
</gene>
<dbReference type="InterPro" id="IPR003797">
    <property type="entry name" value="DegV"/>
</dbReference>
<evidence type="ECO:0000256" key="2">
    <source>
        <dbReference type="ARBA" id="ARBA00023121"/>
    </source>
</evidence>
<dbReference type="SUPFAM" id="SSF82549">
    <property type="entry name" value="DAK1/DegV-like"/>
    <property type="match status" value="1"/>
</dbReference>
<dbReference type="EMBL" id="JACEGE010000002">
    <property type="protein sequence ID" value="MBA2794972.1"/>
    <property type="molecule type" value="Genomic_DNA"/>
</dbReference>
<accession>A0A7V9WPZ9</accession>
<dbReference type="NCBIfam" id="TIGR00762">
    <property type="entry name" value="DegV"/>
    <property type="match status" value="1"/>
</dbReference>
<comment type="function">
    <text evidence="1">May bind long-chain fatty acids, such as palmitate, and may play a role in lipid transport or fatty acid metabolism.</text>
</comment>
<reference evidence="3 4" key="1">
    <citation type="submission" date="2020-07" db="EMBL/GenBank/DDBJ databases">
        <title>Molecular and genomic characterization of Streptococcus porcinus isolated from diseased swine in Brazil.</title>
        <authorList>
            <person name="Moreno L.Z."/>
            <person name="Matajira C.E.C."/>
            <person name="Poor A.P."/>
            <person name="Dutra M.C."/>
            <person name="Moreno A.M."/>
        </authorList>
    </citation>
    <scope>NUCLEOTIDE SEQUENCE [LARGE SCALE GENOMIC DNA]</scope>
    <source>
        <strain evidence="3 4">SP0816-2</strain>
    </source>
</reference>
<dbReference type="Proteomes" id="UP000524462">
    <property type="component" value="Unassembled WGS sequence"/>
</dbReference>
<dbReference type="Gene3D" id="3.30.1180.10">
    <property type="match status" value="1"/>
</dbReference>
<evidence type="ECO:0000313" key="3">
    <source>
        <dbReference type="EMBL" id="MBA2794972.1"/>
    </source>
</evidence>
<dbReference type="RefSeq" id="WP_181459452.1">
    <property type="nucleotide sequence ID" value="NZ_JACEGE010000002.1"/>
</dbReference>
<dbReference type="InterPro" id="IPR043168">
    <property type="entry name" value="DegV_C"/>
</dbReference>
<protein>
    <submittedName>
        <fullName evidence="3">DegV family protein</fullName>
    </submittedName>
</protein>
<dbReference type="Pfam" id="PF02645">
    <property type="entry name" value="DegV"/>
    <property type="match status" value="1"/>
</dbReference>
<sequence length="283" mass="31243">MKLAIVTDNTTAIPEEVKNHKDIYVLNIPVIFDNETYYEGLNLSLDEFYQKMANSSELPKTSQPSLTELDELLTDLSVTGYTHVIGLFLAGGISGFWQNIQFLVEEHPDLTVAFPDSKIASVPTGNMISAILSWYQKGDDFDTILKKLYAKIEGTSAYILVDDLNHLVKGGRLSNGSALLGSLLSIKPILRFNNEGKIVVFEKIRTEKKAMKRLVELLNETAKEGEFEFSIINANGQEKAITLKSMLIESGLPDNFYEADFSSVVGAHLGTNAVAVGYSPIIK</sequence>
<dbReference type="PANTHER" id="PTHR33434">
    <property type="entry name" value="DEGV DOMAIN-CONTAINING PROTEIN DR_1986-RELATED"/>
    <property type="match status" value="1"/>
</dbReference>
<keyword evidence="2" id="KW-0446">Lipid-binding</keyword>
<name>A0A7V9WPZ9_STRPO</name>
<dbReference type="PANTHER" id="PTHR33434:SF2">
    <property type="entry name" value="FATTY ACID-BINDING PROTEIN TM_1468"/>
    <property type="match status" value="1"/>
</dbReference>
<dbReference type="InterPro" id="IPR050270">
    <property type="entry name" value="DegV_domain_contain"/>
</dbReference>
<evidence type="ECO:0000313" key="4">
    <source>
        <dbReference type="Proteomes" id="UP000524462"/>
    </source>
</evidence>
<dbReference type="Gene3D" id="3.40.50.10170">
    <property type="match status" value="1"/>
</dbReference>